<dbReference type="Pfam" id="PF03514">
    <property type="entry name" value="GRAS"/>
    <property type="match status" value="1"/>
</dbReference>
<comment type="caution">
    <text evidence="5">The sequence shown here is derived from an EMBL/GenBank/DDBJ whole genome shotgun (WGS) entry which is preliminary data.</text>
</comment>
<dbReference type="AlphaFoldDB" id="A0AAP0L872"/>
<reference evidence="5 6" key="1">
    <citation type="submission" date="2024-01" db="EMBL/GenBank/DDBJ databases">
        <title>Genome assemblies of Stephania.</title>
        <authorList>
            <person name="Yang L."/>
        </authorList>
    </citation>
    <scope>NUCLEOTIDE SEQUENCE [LARGE SCALE GENOMIC DNA]</scope>
    <source>
        <strain evidence="5">YNDBR</strain>
        <tissue evidence="5">Leaf</tissue>
    </source>
</reference>
<dbReference type="InterPro" id="IPR005202">
    <property type="entry name" value="TF_GRAS"/>
</dbReference>
<feature type="compositionally biased region" description="Low complexity" evidence="4">
    <location>
        <begin position="177"/>
        <end position="188"/>
    </location>
</feature>
<protein>
    <recommendedName>
        <fullName evidence="7">Scarecrow-like protein 4</fullName>
    </recommendedName>
</protein>
<keyword evidence="1" id="KW-0805">Transcription regulation</keyword>
<feature type="short sequence motif" description="LXXLL motif" evidence="3">
    <location>
        <begin position="462"/>
        <end position="466"/>
    </location>
</feature>
<keyword evidence="2" id="KW-0804">Transcription</keyword>
<dbReference type="PROSITE" id="PS50985">
    <property type="entry name" value="GRAS"/>
    <property type="match status" value="1"/>
</dbReference>
<keyword evidence="6" id="KW-1185">Reference proteome</keyword>
<comment type="caution">
    <text evidence="3">Lacks conserved residue(s) required for the propagation of feature annotation.</text>
</comment>
<evidence type="ECO:0008006" key="7">
    <source>
        <dbReference type="Google" id="ProtNLM"/>
    </source>
</evidence>
<evidence type="ECO:0000256" key="4">
    <source>
        <dbReference type="SAM" id="MobiDB-lite"/>
    </source>
</evidence>
<sequence length="632" mass="69658">MAYMCADSGNLMAIAQQVIKQKQEQQQQQQQQQHQHHHHHQHQQLFGFSSSSSTASTTNNSNSNHNPPFSLNQWSSSSSSGPHHQNPINNPNGSFMYSLSGIGFPDHFPVIGAAAASASDLADSAAAAALGFHHPNSFSAAAAEFDSDDWMDTLMCGVGGGGDSRESSWHTHYELNLSSSPPSDLNRLIFSDPQTDPTAQITSWPQTTSPQPPPRQVAENSPPPPQNPVQKNKTAVSTGFSSKPAESESSSRFLKSLMESVRSAESEPDRALKSLSRLRESVSERGDPHERVAYHFSTALYQRIWCRAGNGDVPGCSSPSTSSTEDYPLSYKALNDACPYFKFAHFTANQAILEATESATAIHIVDFGIVQGLQWPALLQALATRSTGKPSKIRIWGIPAPALGGSPEPSLVATGNRLREFAELLGLNFEFEPILVPIEELNQSSFRVEKDEVLTVNFMLQLYNLLGDDDDTGLVERALKLAKSLNPRVITLGEYEAKLNRVDYFDRFRNAFKYYSAIFESLEPSLGRDSVERLQVERLLLGRRIAGVVGPEEEGGSGSSRRDRMEEKDQWRIMLESCGFESIALSHYAISQADILLSNYDYSSKYSLIESPPGFLSLAWNRLPLLTVSSWR</sequence>
<dbReference type="PANTHER" id="PTHR31636">
    <property type="entry name" value="OSJNBA0084A10.13 PROTEIN-RELATED"/>
    <property type="match status" value="1"/>
</dbReference>
<name>A0AAP0L872_9MAGN</name>
<gene>
    <name evidence="5" type="ORF">Syun_005031</name>
</gene>
<evidence type="ECO:0000256" key="2">
    <source>
        <dbReference type="ARBA" id="ARBA00023163"/>
    </source>
</evidence>
<feature type="short sequence motif" description="VHIID" evidence="3">
    <location>
        <begin position="362"/>
        <end position="366"/>
    </location>
</feature>
<accession>A0AAP0L872</accession>
<feature type="compositionally biased region" description="Low complexity" evidence="4">
    <location>
        <begin position="49"/>
        <end position="64"/>
    </location>
</feature>
<feature type="compositionally biased region" description="Low complexity" evidence="4">
    <location>
        <begin position="22"/>
        <end position="33"/>
    </location>
</feature>
<feature type="region of interest" description="Disordered" evidence="4">
    <location>
        <begin position="22"/>
        <end position="89"/>
    </location>
</feature>
<comment type="similarity">
    <text evidence="3">Belongs to the GRAS family.</text>
</comment>
<dbReference type="EMBL" id="JBBNAF010000002">
    <property type="protein sequence ID" value="KAK9164129.1"/>
    <property type="molecule type" value="Genomic_DNA"/>
</dbReference>
<evidence type="ECO:0000256" key="3">
    <source>
        <dbReference type="PROSITE-ProRule" id="PRU01191"/>
    </source>
</evidence>
<evidence type="ECO:0000313" key="6">
    <source>
        <dbReference type="Proteomes" id="UP001420932"/>
    </source>
</evidence>
<feature type="compositionally biased region" description="Low complexity" evidence="4">
    <location>
        <begin position="241"/>
        <end position="251"/>
    </location>
</feature>
<organism evidence="5 6">
    <name type="scientific">Stephania yunnanensis</name>
    <dbReference type="NCBI Taxonomy" id="152371"/>
    <lineage>
        <taxon>Eukaryota</taxon>
        <taxon>Viridiplantae</taxon>
        <taxon>Streptophyta</taxon>
        <taxon>Embryophyta</taxon>
        <taxon>Tracheophyta</taxon>
        <taxon>Spermatophyta</taxon>
        <taxon>Magnoliopsida</taxon>
        <taxon>Ranunculales</taxon>
        <taxon>Menispermaceae</taxon>
        <taxon>Menispermoideae</taxon>
        <taxon>Cissampelideae</taxon>
        <taxon>Stephania</taxon>
    </lineage>
</organism>
<feature type="compositionally biased region" description="Polar residues" evidence="4">
    <location>
        <begin position="192"/>
        <end position="201"/>
    </location>
</feature>
<feature type="compositionally biased region" description="Polar residues" evidence="4">
    <location>
        <begin position="65"/>
        <end position="74"/>
    </location>
</feature>
<evidence type="ECO:0000256" key="1">
    <source>
        <dbReference type="ARBA" id="ARBA00023015"/>
    </source>
</evidence>
<dbReference type="Proteomes" id="UP001420932">
    <property type="component" value="Unassembled WGS sequence"/>
</dbReference>
<feature type="region of interest" description="SAW" evidence="3">
    <location>
        <begin position="550"/>
        <end position="632"/>
    </location>
</feature>
<evidence type="ECO:0000313" key="5">
    <source>
        <dbReference type="EMBL" id="KAK9164129.1"/>
    </source>
</evidence>
<feature type="compositionally biased region" description="Pro residues" evidence="4">
    <location>
        <begin position="210"/>
        <end position="227"/>
    </location>
</feature>
<proteinExistence type="inferred from homology"/>
<feature type="region of interest" description="Disordered" evidence="4">
    <location>
        <begin position="177"/>
        <end position="252"/>
    </location>
</feature>
<feature type="region of interest" description="Leucine repeat II (LRII)" evidence="3">
    <location>
        <begin position="413"/>
        <end position="445"/>
    </location>
</feature>